<dbReference type="Proteomes" id="UP000008177">
    <property type="component" value="Unplaced contigs"/>
</dbReference>
<reference evidence="2" key="1">
    <citation type="journal article" date="2011" name="PLoS Genet.">
        <title>Genomic analysis of the necrotrophic fungal pathogens Sclerotinia sclerotiorum and Botrytis cinerea.</title>
        <authorList>
            <person name="Amselem J."/>
            <person name="Cuomo C.A."/>
            <person name="van Kan J.A."/>
            <person name="Viaud M."/>
            <person name="Benito E.P."/>
            <person name="Couloux A."/>
            <person name="Coutinho P.M."/>
            <person name="de Vries R.P."/>
            <person name="Dyer P.S."/>
            <person name="Fillinger S."/>
            <person name="Fournier E."/>
            <person name="Gout L."/>
            <person name="Hahn M."/>
            <person name="Kohn L."/>
            <person name="Lapalu N."/>
            <person name="Plummer K.M."/>
            <person name="Pradier J.M."/>
            <person name="Quevillon E."/>
            <person name="Sharon A."/>
            <person name="Simon A."/>
            <person name="ten Have A."/>
            <person name="Tudzynski B."/>
            <person name="Tudzynski P."/>
            <person name="Wincker P."/>
            <person name="Andrew M."/>
            <person name="Anthouard V."/>
            <person name="Beever R.E."/>
            <person name="Beffa R."/>
            <person name="Benoit I."/>
            <person name="Bouzid O."/>
            <person name="Brault B."/>
            <person name="Chen Z."/>
            <person name="Choquer M."/>
            <person name="Collemare J."/>
            <person name="Cotton P."/>
            <person name="Danchin E.G."/>
            <person name="Da Silva C."/>
            <person name="Gautier A."/>
            <person name="Giraud C."/>
            <person name="Giraud T."/>
            <person name="Gonzalez C."/>
            <person name="Grossetete S."/>
            <person name="Guldener U."/>
            <person name="Henrissat B."/>
            <person name="Howlett B.J."/>
            <person name="Kodira C."/>
            <person name="Kretschmer M."/>
            <person name="Lappartient A."/>
            <person name="Leroch M."/>
            <person name="Levis C."/>
            <person name="Mauceli E."/>
            <person name="Neuveglise C."/>
            <person name="Oeser B."/>
            <person name="Pearson M."/>
            <person name="Poulain J."/>
            <person name="Poussereau N."/>
            <person name="Quesneville H."/>
            <person name="Rascle C."/>
            <person name="Schumacher J."/>
            <person name="Segurens B."/>
            <person name="Sexton A."/>
            <person name="Silva E."/>
            <person name="Sirven C."/>
            <person name="Soanes D.M."/>
            <person name="Talbot N.J."/>
            <person name="Templeton M."/>
            <person name="Yandava C."/>
            <person name="Yarden O."/>
            <person name="Zeng Q."/>
            <person name="Rollins J.A."/>
            <person name="Lebrun M.H."/>
            <person name="Dickman M."/>
        </authorList>
    </citation>
    <scope>NUCLEOTIDE SEQUENCE [LARGE SCALE GENOMIC DNA]</scope>
    <source>
        <strain evidence="2">T4</strain>
    </source>
</reference>
<dbReference type="InParanoid" id="G2YVJ9"/>
<protein>
    <submittedName>
        <fullName evidence="1">Uncharacterized protein</fullName>
    </submittedName>
</protein>
<proteinExistence type="predicted"/>
<dbReference type="HOGENOM" id="CLU_2812076_0_0_1"/>
<evidence type="ECO:0000313" key="1">
    <source>
        <dbReference type="EMBL" id="CCD55647.1"/>
    </source>
</evidence>
<sequence length="67" mass="7887">MRMIRYDIYSNSRLLKSPPVPSVGFCWPWSKSKYGSNVNQHDIGFWLPNAAFQLISRRDKNRDLKSI</sequence>
<organism evidence="1 2">
    <name type="scientific">Botryotinia fuckeliana (strain T4)</name>
    <name type="common">Noble rot fungus</name>
    <name type="synonym">Botrytis cinerea</name>
    <dbReference type="NCBI Taxonomy" id="999810"/>
    <lineage>
        <taxon>Eukaryota</taxon>
        <taxon>Fungi</taxon>
        <taxon>Dikarya</taxon>
        <taxon>Ascomycota</taxon>
        <taxon>Pezizomycotina</taxon>
        <taxon>Leotiomycetes</taxon>
        <taxon>Helotiales</taxon>
        <taxon>Sclerotiniaceae</taxon>
        <taxon>Botrytis</taxon>
    </lineage>
</organism>
<dbReference type="EMBL" id="FQ790356">
    <property type="protein sequence ID" value="CCD55647.1"/>
    <property type="molecule type" value="Genomic_DNA"/>
</dbReference>
<dbReference type="AlphaFoldDB" id="G2YVJ9"/>
<evidence type="ECO:0000313" key="2">
    <source>
        <dbReference type="Proteomes" id="UP000008177"/>
    </source>
</evidence>
<gene>
    <name evidence="1" type="ORF">BofuT4_uP154590.1</name>
</gene>
<name>G2YVJ9_BOTF4</name>
<accession>G2YVJ9</accession>